<evidence type="ECO:0000256" key="1">
    <source>
        <dbReference type="ARBA" id="ARBA00022679"/>
    </source>
</evidence>
<dbReference type="Proteomes" id="UP000230093">
    <property type="component" value="Unassembled WGS sequence"/>
</dbReference>
<dbReference type="PANTHER" id="PTHR46401:SF2">
    <property type="entry name" value="GLYCOSYLTRANSFERASE WBBK-RELATED"/>
    <property type="match status" value="1"/>
</dbReference>
<organism evidence="2 3">
    <name type="scientific">Candidatus Beckwithbacteria bacterium CG10_big_fil_rev_8_21_14_0_10_34_10</name>
    <dbReference type="NCBI Taxonomy" id="1974495"/>
    <lineage>
        <taxon>Bacteria</taxon>
        <taxon>Candidatus Beckwithiibacteriota</taxon>
    </lineage>
</organism>
<dbReference type="GO" id="GO:0016757">
    <property type="term" value="F:glycosyltransferase activity"/>
    <property type="evidence" value="ECO:0007669"/>
    <property type="project" value="TreeGrafter"/>
</dbReference>
<dbReference type="Pfam" id="PF13692">
    <property type="entry name" value="Glyco_trans_1_4"/>
    <property type="match status" value="1"/>
</dbReference>
<accession>A0A2H0WA36</accession>
<gene>
    <name evidence="2" type="ORF">COT75_01350</name>
</gene>
<evidence type="ECO:0000313" key="3">
    <source>
        <dbReference type="Proteomes" id="UP000230093"/>
    </source>
</evidence>
<name>A0A2H0WA36_9BACT</name>
<keyword evidence="1" id="KW-0808">Transferase</keyword>
<proteinExistence type="predicted"/>
<dbReference type="Gene3D" id="3.40.50.2000">
    <property type="entry name" value="Glycogen Phosphorylase B"/>
    <property type="match status" value="1"/>
</dbReference>
<dbReference type="SUPFAM" id="SSF53756">
    <property type="entry name" value="UDP-Glycosyltransferase/glycogen phosphorylase"/>
    <property type="match status" value="1"/>
</dbReference>
<dbReference type="PANTHER" id="PTHR46401">
    <property type="entry name" value="GLYCOSYLTRANSFERASE WBBK-RELATED"/>
    <property type="match status" value="1"/>
</dbReference>
<dbReference type="AlphaFoldDB" id="A0A2H0WA36"/>
<reference evidence="3" key="1">
    <citation type="submission" date="2017-09" db="EMBL/GenBank/DDBJ databases">
        <title>Depth-based differentiation of microbial function through sediment-hosted aquifers and enrichment of novel symbionts in the deep terrestrial subsurface.</title>
        <authorList>
            <person name="Probst A.J."/>
            <person name="Ladd B."/>
            <person name="Jarett J.K."/>
            <person name="Geller-Mcgrath D.E."/>
            <person name="Sieber C.M.K."/>
            <person name="Emerson J.B."/>
            <person name="Anantharaman K."/>
            <person name="Thomas B.C."/>
            <person name="Malmstrom R."/>
            <person name="Stieglmeier M."/>
            <person name="Klingl A."/>
            <person name="Woyke T."/>
            <person name="Ryan C.M."/>
            <person name="Banfield J.F."/>
        </authorList>
    </citation>
    <scope>NUCLEOTIDE SEQUENCE [LARGE SCALE GENOMIC DNA]</scope>
</reference>
<evidence type="ECO:0000313" key="2">
    <source>
        <dbReference type="EMBL" id="PIS09497.1"/>
    </source>
</evidence>
<comment type="caution">
    <text evidence="2">The sequence shown here is derived from an EMBL/GenBank/DDBJ whole genome shotgun (WGS) entry which is preliminary data.</text>
</comment>
<dbReference type="GO" id="GO:0009103">
    <property type="term" value="P:lipopolysaccharide biosynthetic process"/>
    <property type="evidence" value="ECO:0007669"/>
    <property type="project" value="TreeGrafter"/>
</dbReference>
<protein>
    <recommendedName>
        <fullName evidence="4">Glycosyl transferase family 1 domain-containing protein</fullName>
    </recommendedName>
</protein>
<evidence type="ECO:0008006" key="4">
    <source>
        <dbReference type="Google" id="ProtNLM"/>
    </source>
</evidence>
<sequence>MRNKVLKKVNLPSIVFFNDGFDWEIKGNRYYLPYYYSFKTKVLVVSPHLGFIKTLKKLFKNEPFLRKIKKNLYFFQPPGLIPLNRSFWLFKNGSYLVSLFFIKKTMRSINIERKKSIFYFFYPEYFKTALKLKPKLKIYHLVDLVWEYPFYYPYKKDRIRAEKLSLSVLRESDLVFTSSLYLFKEVKNINKKTFLLENGTDMDLIQAELRKEAKRPKIIEKTNKPIIGFIGNMSSFRFDFSLLKYLVENIKDFNFILIGSGKDNQKNLKTLSLKNKNCHYLGEWEFKKAIKYLKYFDVGIIPYKKNSYTRGVLPIKLFDYFSFGMPVVSTNLYSLKPFKDELYLEANKKVFLLAIKKALKEKSKTMRKKRIKIAKNHSWRNIVEKSEKITRKHL</sequence>
<dbReference type="EMBL" id="PEZT01000008">
    <property type="protein sequence ID" value="PIS09497.1"/>
    <property type="molecule type" value="Genomic_DNA"/>
</dbReference>